<dbReference type="EMBL" id="JAMSHT010000001">
    <property type="protein sequence ID" value="MCM8557241.1"/>
    <property type="molecule type" value="Genomic_DNA"/>
</dbReference>
<dbReference type="AlphaFoldDB" id="A0A9X2EGZ0"/>
<dbReference type="RefSeq" id="WP_252113146.1">
    <property type="nucleotide sequence ID" value="NZ_JAMSHT010000001.1"/>
</dbReference>
<organism evidence="1 2">
    <name type="scientific">Sphingomicrobium sediminis</name>
    <dbReference type="NCBI Taxonomy" id="2950949"/>
    <lineage>
        <taxon>Bacteria</taxon>
        <taxon>Pseudomonadati</taxon>
        <taxon>Pseudomonadota</taxon>
        <taxon>Alphaproteobacteria</taxon>
        <taxon>Sphingomonadales</taxon>
        <taxon>Sphingomonadaceae</taxon>
        <taxon>Sphingomicrobium</taxon>
    </lineage>
</organism>
<evidence type="ECO:0000313" key="2">
    <source>
        <dbReference type="Proteomes" id="UP001155128"/>
    </source>
</evidence>
<keyword evidence="2" id="KW-1185">Reference proteome</keyword>
<gene>
    <name evidence="1" type="ORF">NDO55_05335</name>
</gene>
<accession>A0A9X2EGZ0</accession>
<reference evidence="1" key="1">
    <citation type="submission" date="2022-06" db="EMBL/GenBank/DDBJ databases">
        <title>Sphingomicrobium sedimins sp. nov., a marine bacterium isolated from tidal flat.</title>
        <authorList>
            <person name="Kim C.-H."/>
            <person name="Yoo Y."/>
            <person name="Kim J.-J."/>
        </authorList>
    </citation>
    <scope>NUCLEOTIDE SEQUENCE</scope>
    <source>
        <strain evidence="1">GRR-S6-50</strain>
    </source>
</reference>
<evidence type="ECO:0000313" key="1">
    <source>
        <dbReference type="EMBL" id="MCM8557241.1"/>
    </source>
</evidence>
<sequence>MPNAFVGSVIHWGDAALLCDGKVKISGDGEELAAAGDFPEGPIWIAAYQHDPDHLLLRIGSHEPPDEFGFVHDLKSMFAIGLPRQIGGFRGLSAGSGMLNENRLDLDVRKGRADEIHLTTTHLHPGNLNAWGQQFRCSTERVAGGTRFRLDAMLHPRKGSPKPLDEEIRLEVDIVIPPPHGHHKQRYDGEESIEDRDAIDWRQMRFANVVPGHVRWGQNRTDDGPFVTVNQYSDSVMREPRLLLRPARAVVRSSSGHYRGSTQSDGPELLLPIGWDRILELLYERPQARLALEGDGIGYLDGQSGRSVFECGGHMRQPIERIAIDLNWDGEWLSLKADGKIMRQHRNFGPDVDVAIYFHAHWLAAHRRLPSAKPEGAAT</sequence>
<dbReference type="Proteomes" id="UP001155128">
    <property type="component" value="Unassembled WGS sequence"/>
</dbReference>
<proteinExistence type="predicted"/>
<name>A0A9X2EGZ0_9SPHN</name>
<comment type="caution">
    <text evidence="1">The sequence shown here is derived from an EMBL/GenBank/DDBJ whole genome shotgun (WGS) entry which is preliminary data.</text>
</comment>
<protein>
    <submittedName>
        <fullName evidence="1">Uncharacterized protein</fullName>
    </submittedName>
</protein>